<evidence type="ECO:0000256" key="1">
    <source>
        <dbReference type="SAM" id="Phobius"/>
    </source>
</evidence>
<organism evidence="2 3">
    <name type="scientific">Psychrobacter halodurans</name>
    <dbReference type="NCBI Taxonomy" id="2818439"/>
    <lineage>
        <taxon>Bacteria</taxon>
        <taxon>Pseudomonadati</taxon>
        <taxon>Pseudomonadota</taxon>
        <taxon>Gammaproteobacteria</taxon>
        <taxon>Moraxellales</taxon>
        <taxon>Moraxellaceae</taxon>
        <taxon>Psychrobacter</taxon>
    </lineage>
</organism>
<feature type="transmembrane region" description="Helical" evidence="1">
    <location>
        <begin position="159"/>
        <end position="181"/>
    </location>
</feature>
<feature type="transmembrane region" description="Helical" evidence="1">
    <location>
        <begin position="88"/>
        <end position="105"/>
    </location>
</feature>
<accession>A0AAW4IU24</accession>
<reference evidence="2 3" key="1">
    <citation type="submission" date="2021-03" db="EMBL/GenBank/DDBJ databases">
        <authorList>
            <person name="Shang D.-D."/>
            <person name="Du Z.-J."/>
            <person name="Chen G.-J."/>
        </authorList>
    </citation>
    <scope>NUCLEOTIDE SEQUENCE [LARGE SCALE GENOMIC DNA]</scope>
    <source>
        <strain evidence="2 3">F2608</strain>
    </source>
</reference>
<dbReference type="RefSeq" id="WP_207969361.1">
    <property type="nucleotide sequence ID" value="NZ_JAGBKN010000007.1"/>
</dbReference>
<keyword evidence="1" id="KW-1133">Transmembrane helix</keyword>
<protein>
    <submittedName>
        <fullName evidence="2">EpsG family protein</fullName>
    </submittedName>
</protein>
<feature type="transmembrane region" description="Helical" evidence="1">
    <location>
        <begin position="262"/>
        <end position="282"/>
    </location>
</feature>
<dbReference type="EMBL" id="JAGBKN010000007">
    <property type="protein sequence ID" value="MBO1516659.1"/>
    <property type="molecule type" value="Genomic_DNA"/>
</dbReference>
<dbReference type="Proteomes" id="UP000664161">
    <property type="component" value="Unassembled WGS sequence"/>
</dbReference>
<feature type="transmembrane region" description="Helical" evidence="1">
    <location>
        <begin position="112"/>
        <end position="131"/>
    </location>
</feature>
<name>A0AAW4IU24_9GAMM</name>
<evidence type="ECO:0000313" key="2">
    <source>
        <dbReference type="EMBL" id="MBO1516659.1"/>
    </source>
</evidence>
<dbReference type="AlphaFoldDB" id="A0AAW4IU24"/>
<feature type="transmembrane region" description="Helical" evidence="1">
    <location>
        <begin position="311"/>
        <end position="331"/>
    </location>
</feature>
<sequence length="347" mass="40175">MLPYLLMLGFVMFWIVLEKHALNRTSFWLPLFVLTVFAGFRSDQVGTDTTNYTRNFNHQINAEYFQFNDDIEIGYQLLEYAILNFTSQYFWLLTITSFVIVYCYLKIIKKYSVNYWFSVFLFITLGVYTFSFNGLRQGMAMAIFTLAIPHLLEKRLIPYLLWCAIASLFHVTALFIIPFYFIVNLRIKPTYKVFATFIGSLLVSGLLVSYISSTNDRYESYASASTEAGGFLTIGFYVALMILLLTARYIYKIKDVAFQKLLTFYASGVVFVIPLAILGTNPSGPQRLLAYFTWALVLIVPMVFKRINNVYLYMLSIVVFLLYFILTTSRFSDLSPYLLNPTFKVLL</sequence>
<keyword evidence="1" id="KW-0472">Membrane</keyword>
<dbReference type="InterPro" id="IPR049458">
    <property type="entry name" value="EpsG-like"/>
</dbReference>
<comment type="caution">
    <text evidence="2">The sequence shown here is derived from an EMBL/GenBank/DDBJ whole genome shotgun (WGS) entry which is preliminary data.</text>
</comment>
<dbReference type="Pfam" id="PF14897">
    <property type="entry name" value="EpsG"/>
    <property type="match status" value="1"/>
</dbReference>
<feature type="transmembrane region" description="Helical" evidence="1">
    <location>
        <begin position="231"/>
        <end position="250"/>
    </location>
</feature>
<feature type="transmembrane region" description="Helical" evidence="1">
    <location>
        <begin position="288"/>
        <end position="304"/>
    </location>
</feature>
<keyword evidence="1" id="KW-0812">Transmembrane</keyword>
<feature type="transmembrane region" description="Helical" evidence="1">
    <location>
        <begin position="193"/>
        <end position="211"/>
    </location>
</feature>
<proteinExistence type="predicted"/>
<evidence type="ECO:0000313" key="3">
    <source>
        <dbReference type="Proteomes" id="UP000664161"/>
    </source>
</evidence>
<keyword evidence="3" id="KW-1185">Reference proteome</keyword>
<gene>
    <name evidence="2" type="ORF">J3491_04825</name>
</gene>